<feature type="transmembrane region" description="Helical" evidence="1">
    <location>
        <begin position="88"/>
        <end position="108"/>
    </location>
</feature>
<keyword evidence="1" id="KW-1133">Transmembrane helix</keyword>
<evidence type="ECO:0000313" key="2">
    <source>
        <dbReference type="EMBL" id="MBP2293440.1"/>
    </source>
</evidence>
<evidence type="ECO:0000313" key="3">
    <source>
        <dbReference type="Proteomes" id="UP000781958"/>
    </source>
</evidence>
<keyword evidence="1" id="KW-0472">Membrane</keyword>
<comment type="caution">
    <text evidence="2">The sequence shown here is derived from an EMBL/GenBank/DDBJ whole genome shotgun (WGS) entry which is preliminary data.</text>
</comment>
<dbReference type="EMBL" id="JAGINP010000011">
    <property type="protein sequence ID" value="MBP2293440.1"/>
    <property type="molecule type" value="Genomic_DNA"/>
</dbReference>
<keyword evidence="1" id="KW-0812">Transmembrane</keyword>
<dbReference type="InterPro" id="IPR013901">
    <property type="entry name" value="Anthrone_oxy"/>
</dbReference>
<sequence>MSGHDLDRGLRLLATLWAGVMAGFFWSFSTVVMPGLALADPQTALASMQAINAAVRNALFATGFFGAPLLCVLVAIRARALRDGTSARLALAGSTVYLLGVFTVTSVGNVPLNRALALLDPALTESGAAMTVYIREWTGWNDLRTVAGTIAFVLLAASTLRPTAPDTAHQVPHGPPAQG</sequence>
<name>A0ABS4SPW9_9PROT</name>
<accession>A0ABS4SPW9</accession>
<evidence type="ECO:0000256" key="1">
    <source>
        <dbReference type="SAM" id="Phobius"/>
    </source>
</evidence>
<dbReference type="Pfam" id="PF08592">
    <property type="entry name" value="Anthrone_oxy"/>
    <property type="match status" value="1"/>
</dbReference>
<feature type="transmembrane region" description="Helical" evidence="1">
    <location>
        <begin position="12"/>
        <end position="38"/>
    </location>
</feature>
<dbReference type="RefSeq" id="WP_209767374.1">
    <property type="nucleotide sequence ID" value="NZ_JAGINP010000011.1"/>
</dbReference>
<dbReference type="Proteomes" id="UP000781958">
    <property type="component" value="Unassembled WGS sequence"/>
</dbReference>
<feature type="transmembrane region" description="Helical" evidence="1">
    <location>
        <begin position="58"/>
        <end position="76"/>
    </location>
</feature>
<gene>
    <name evidence="2" type="ORF">J2851_003223</name>
</gene>
<proteinExistence type="predicted"/>
<protein>
    <submittedName>
        <fullName evidence="2">Membrane protein</fullName>
    </submittedName>
</protein>
<reference evidence="2 3" key="1">
    <citation type="submission" date="2021-03" db="EMBL/GenBank/DDBJ databases">
        <title>Genomic Encyclopedia of Type Strains, Phase III (KMG-III): the genomes of soil and plant-associated and newly described type strains.</title>
        <authorList>
            <person name="Whitman W."/>
        </authorList>
    </citation>
    <scope>NUCLEOTIDE SEQUENCE [LARGE SCALE GENOMIC DNA]</scope>
    <source>
        <strain evidence="2 3">IMMIB AFH-6</strain>
    </source>
</reference>
<organism evidence="2 3">
    <name type="scientific">Azospirillum rugosum</name>
    <dbReference type="NCBI Taxonomy" id="416170"/>
    <lineage>
        <taxon>Bacteria</taxon>
        <taxon>Pseudomonadati</taxon>
        <taxon>Pseudomonadota</taxon>
        <taxon>Alphaproteobacteria</taxon>
        <taxon>Rhodospirillales</taxon>
        <taxon>Azospirillaceae</taxon>
        <taxon>Azospirillum</taxon>
    </lineage>
</organism>
<keyword evidence="3" id="KW-1185">Reference proteome</keyword>